<reference evidence="2 3" key="1">
    <citation type="submission" date="2016-10" db="EMBL/GenBank/DDBJ databases">
        <authorList>
            <person name="de Groot N.N."/>
        </authorList>
    </citation>
    <scope>NUCLEOTIDE SEQUENCE [LARGE SCALE GENOMIC DNA]</scope>
    <source>
        <strain evidence="2 3">DSM 22489</strain>
    </source>
</reference>
<dbReference type="SUPFAM" id="SSF55729">
    <property type="entry name" value="Acyl-CoA N-acyltransferases (Nat)"/>
    <property type="match status" value="1"/>
</dbReference>
<sequence>MTTTLQLASERLLLREWQPRDLTPFAAMNADPAVMRYFHAPMTQQETEEAMARYNAQLARDGFTMFAAEDRATGELLGILGAQTMRFAIPNVAQPAVEIGWRLATTAQGKGLATEGANAILNYLRETTQLHEVVAITAVENQPSRRVMEKLGMTYMPALDFDHPNIPADSHVNRTVVYRRAL</sequence>
<dbReference type="EMBL" id="FNVA01000001">
    <property type="protein sequence ID" value="SEF54695.1"/>
    <property type="molecule type" value="Genomic_DNA"/>
</dbReference>
<accession>A0A1H5SW19</accession>
<dbReference type="RefSeq" id="WP_103932119.1">
    <property type="nucleotide sequence ID" value="NZ_FNVA01000001.1"/>
</dbReference>
<evidence type="ECO:0000313" key="3">
    <source>
        <dbReference type="Proteomes" id="UP000236728"/>
    </source>
</evidence>
<dbReference type="GO" id="GO:0016747">
    <property type="term" value="F:acyltransferase activity, transferring groups other than amino-acyl groups"/>
    <property type="evidence" value="ECO:0007669"/>
    <property type="project" value="InterPro"/>
</dbReference>
<keyword evidence="3" id="KW-1185">Reference proteome</keyword>
<dbReference type="Proteomes" id="UP000236728">
    <property type="component" value="Unassembled WGS sequence"/>
</dbReference>
<evidence type="ECO:0000313" key="2">
    <source>
        <dbReference type="EMBL" id="SEF54695.1"/>
    </source>
</evidence>
<dbReference type="Gene3D" id="3.40.630.30">
    <property type="match status" value="1"/>
</dbReference>
<dbReference type="Pfam" id="PF13302">
    <property type="entry name" value="Acetyltransf_3"/>
    <property type="match status" value="1"/>
</dbReference>
<dbReference type="PROSITE" id="PS51186">
    <property type="entry name" value="GNAT"/>
    <property type="match status" value="1"/>
</dbReference>
<dbReference type="PANTHER" id="PTHR43792:SF1">
    <property type="entry name" value="N-ACETYLTRANSFERASE DOMAIN-CONTAINING PROTEIN"/>
    <property type="match status" value="1"/>
</dbReference>
<dbReference type="AlphaFoldDB" id="A0A1H5SW19"/>
<name>A0A1H5SW19_9BACT</name>
<dbReference type="InterPro" id="IPR051531">
    <property type="entry name" value="N-acetyltransferase"/>
</dbReference>
<gene>
    <name evidence="2" type="ORF">SAMN05421819_0376</name>
</gene>
<proteinExistence type="predicted"/>
<dbReference type="OrthoDB" id="9798081at2"/>
<feature type="domain" description="N-acetyltransferase" evidence="1">
    <location>
        <begin position="12"/>
        <end position="182"/>
    </location>
</feature>
<organism evidence="2 3">
    <name type="scientific">Bryocella elongata</name>
    <dbReference type="NCBI Taxonomy" id="863522"/>
    <lineage>
        <taxon>Bacteria</taxon>
        <taxon>Pseudomonadati</taxon>
        <taxon>Acidobacteriota</taxon>
        <taxon>Terriglobia</taxon>
        <taxon>Terriglobales</taxon>
        <taxon>Acidobacteriaceae</taxon>
        <taxon>Bryocella</taxon>
    </lineage>
</organism>
<dbReference type="InterPro" id="IPR016181">
    <property type="entry name" value="Acyl_CoA_acyltransferase"/>
</dbReference>
<dbReference type="InterPro" id="IPR000182">
    <property type="entry name" value="GNAT_dom"/>
</dbReference>
<keyword evidence="2" id="KW-0808">Transferase</keyword>
<evidence type="ECO:0000259" key="1">
    <source>
        <dbReference type="PROSITE" id="PS51186"/>
    </source>
</evidence>
<dbReference type="PANTHER" id="PTHR43792">
    <property type="entry name" value="GNAT FAMILY, PUTATIVE (AFU_ORTHOLOGUE AFUA_3G00765)-RELATED-RELATED"/>
    <property type="match status" value="1"/>
</dbReference>
<protein>
    <submittedName>
        <fullName evidence="2">Protein N-acetyltransferase, RimJ/RimL family</fullName>
    </submittedName>
</protein>